<dbReference type="PROSITE" id="PS00041">
    <property type="entry name" value="HTH_ARAC_FAMILY_1"/>
    <property type="match status" value="1"/>
</dbReference>
<accession>A0A0F0GFV2</accession>
<dbReference type="InterPro" id="IPR011051">
    <property type="entry name" value="RmlC_Cupin_sf"/>
</dbReference>
<evidence type="ECO:0000313" key="5">
    <source>
        <dbReference type="EMBL" id="KJK42404.1"/>
    </source>
</evidence>
<keyword evidence="2" id="KW-0238">DNA-binding</keyword>
<dbReference type="InterPro" id="IPR018062">
    <property type="entry name" value="HTH_AraC-typ_CS"/>
</dbReference>
<gene>
    <name evidence="5" type="ORF">UK23_37320</name>
</gene>
<dbReference type="InterPro" id="IPR014710">
    <property type="entry name" value="RmlC-like_jellyroll"/>
</dbReference>
<dbReference type="SMART" id="SM00342">
    <property type="entry name" value="HTH_ARAC"/>
    <property type="match status" value="1"/>
</dbReference>
<dbReference type="InterPro" id="IPR050204">
    <property type="entry name" value="AraC_XylS_family_regulators"/>
</dbReference>
<sequence length="300" mass="32900">MTDALGEALHLMRMSGSFYCRTELTEPWGLTMPDMADCLWFHVLTSGSCEIEVDGHVTSLAPGDVLLVPGGEGHRLFSGSEAETPLVTTLPHTFETDNYAILRHGDGGAVTHLVCGAVRFDHPAAKHLIKVLPHVLYVRQADDMRATIDLMAAEARNLRPGGEAVITRLADVLVIQTIRSWLANDPAARTGWLGALQDQQIGQALALIHRDPAQPWTVERLAHQTAMSRSAFAARFTELVGEPAMRYVTRWRMHVAMNRLRDRDSTVSEIARGLGYESEAAFSRAFKRIVGVSPGQARAG</sequence>
<dbReference type="PANTHER" id="PTHR46796:SF7">
    <property type="entry name" value="ARAC FAMILY TRANSCRIPTIONAL REGULATOR"/>
    <property type="match status" value="1"/>
</dbReference>
<comment type="caution">
    <text evidence="5">The sequence shown here is derived from an EMBL/GenBank/DDBJ whole genome shotgun (WGS) entry which is preliminary data.</text>
</comment>
<dbReference type="Pfam" id="PF12852">
    <property type="entry name" value="Cupin_6"/>
    <property type="match status" value="1"/>
</dbReference>
<keyword evidence="3" id="KW-0804">Transcription</keyword>
<evidence type="ECO:0000313" key="6">
    <source>
        <dbReference type="Proteomes" id="UP000033393"/>
    </source>
</evidence>
<dbReference type="OrthoDB" id="241790at2"/>
<dbReference type="Gene3D" id="2.60.120.10">
    <property type="entry name" value="Jelly Rolls"/>
    <property type="match status" value="1"/>
</dbReference>
<dbReference type="PATRIC" id="fig|68170.10.peg.9746"/>
<evidence type="ECO:0000256" key="3">
    <source>
        <dbReference type="ARBA" id="ARBA00023163"/>
    </source>
</evidence>
<dbReference type="EMBL" id="JYJG01000352">
    <property type="protein sequence ID" value="KJK42404.1"/>
    <property type="molecule type" value="Genomic_DNA"/>
</dbReference>
<dbReference type="PROSITE" id="PS01124">
    <property type="entry name" value="HTH_ARAC_FAMILY_2"/>
    <property type="match status" value="1"/>
</dbReference>
<dbReference type="RefSeq" id="WP_045316489.1">
    <property type="nucleotide sequence ID" value="NZ_JYJG01000352.1"/>
</dbReference>
<evidence type="ECO:0000256" key="1">
    <source>
        <dbReference type="ARBA" id="ARBA00023015"/>
    </source>
</evidence>
<feature type="domain" description="HTH araC/xylS-type" evidence="4">
    <location>
        <begin position="202"/>
        <end position="300"/>
    </location>
</feature>
<evidence type="ECO:0000259" key="4">
    <source>
        <dbReference type="PROSITE" id="PS01124"/>
    </source>
</evidence>
<dbReference type="AlphaFoldDB" id="A0A0F0GFV2"/>
<dbReference type="STRING" id="68170.GCA_000974445_06517"/>
<dbReference type="InterPro" id="IPR032783">
    <property type="entry name" value="AraC_lig"/>
</dbReference>
<proteinExistence type="predicted"/>
<dbReference type="InterPro" id="IPR018060">
    <property type="entry name" value="HTH_AraC"/>
</dbReference>
<dbReference type="Proteomes" id="UP000033393">
    <property type="component" value="Unassembled WGS sequence"/>
</dbReference>
<reference evidence="5 6" key="1">
    <citation type="submission" date="2015-02" db="EMBL/GenBank/DDBJ databases">
        <authorList>
            <person name="Ju K.-S."/>
            <person name="Doroghazi J.R."/>
            <person name="Metcalf W."/>
        </authorList>
    </citation>
    <scope>NUCLEOTIDE SEQUENCE [LARGE SCALE GENOMIC DNA]</scope>
    <source>
        <strain evidence="5 6">NRRL B-16140</strain>
    </source>
</reference>
<dbReference type="Pfam" id="PF12833">
    <property type="entry name" value="HTH_18"/>
    <property type="match status" value="1"/>
</dbReference>
<dbReference type="InterPro" id="IPR009057">
    <property type="entry name" value="Homeodomain-like_sf"/>
</dbReference>
<keyword evidence="1" id="KW-0805">Transcription regulation</keyword>
<dbReference type="PANTHER" id="PTHR46796">
    <property type="entry name" value="HTH-TYPE TRANSCRIPTIONAL ACTIVATOR RHAS-RELATED"/>
    <property type="match status" value="1"/>
</dbReference>
<dbReference type="PRINTS" id="PR00032">
    <property type="entry name" value="HTHARAC"/>
</dbReference>
<dbReference type="SUPFAM" id="SSF51182">
    <property type="entry name" value="RmlC-like cupins"/>
    <property type="match status" value="1"/>
</dbReference>
<keyword evidence="6" id="KW-1185">Reference proteome</keyword>
<name>A0A0F0GFV2_LENAE</name>
<protein>
    <recommendedName>
        <fullName evidence="4">HTH araC/xylS-type domain-containing protein</fullName>
    </recommendedName>
</protein>
<dbReference type="Gene3D" id="1.10.10.60">
    <property type="entry name" value="Homeodomain-like"/>
    <property type="match status" value="2"/>
</dbReference>
<dbReference type="GO" id="GO:0003700">
    <property type="term" value="F:DNA-binding transcription factor activity"/>
    <property type="evidence" value="ECO:0007669"/>
    <property type="project" value="InterPro"/>
</dbReference>
<dbReference type="InterPro" id="IPR020449">
    <property type="entry name" value="Tscrpt_reg_AraC-type_HTH"/>
</dbReference>
<dbReference type="eggNOG" id="COG2207">
    <property type="taxonomic scope" value="Bacteria"/>
</dbReference>
<organism evidence="5 6">
    <name type="scientific">Lentzea aerocolonigenes</name>
    <name type="common">Lechevalieria aerocolonigenes</name>
    <name type="synonym">Saccharothrix aerocolonigenes</name>
    <dbReference type="NCBI Taxonomy" id="68170"/>
    <lineage>
        <taxon>Bacteria</taxon>
        <taxon>Bacillati</taxon>
        <taxon>Actinomycetota</taxon>
        <taxon>Actinomycetes</taxon>
        <taxon>Pseudonocardiales</taxon>
        <taxon>Pseudonocardiaceae</taxon>
        <taxon>Lentzea</taxon>
    </lineage>
</organism>
<dbReference type="GO" id="GO:0043565">
    <property type="term" value="F:sequence-specific DNA binding"/>
    <property type="evidence" value="ECO:0007669"/>
    <property type="project" value="InterPro"/>
</dbReference>
<dbReference type="SUPFAM" id="SSF46689">
    <property type="entry name" value="Homeodomain-like"/>
    <property type="match status" value="2"/>
</dbReference>
<evidence type="ECO:0000256" key="2">
    <source>
        <dbReference type="ARBA" id="ARBA00023125"/>
    </source>
</evidence>